<name>A0A7R9DQ10_TIMPO</name>
<dbReference type="EMBL" id="OD018220">
    <property type="protein sequence ID" value="CAD7418732.1"/>
    <property type="molecule type" value="Genomic_DNA"/>
</dbReference>
<protein>
    <submittedName>
        <fullName evidence="1">Uncharacterized protein</fullName>
    </submittedName>
</protein>
<organism evidence="1">
    <name type="scientific">Timema poppense</name>
    <name type="common">Walking stick</name>
    <dbReference type="NCBI Taxonomy" id="170557"/>
    <lineage>
        <taxon>Eukaryota</taxon>
        <taxon>Metazoa</taxon>
        <taxon>Ecdysozoa</taxon>
        <taxon>Arthropoda</taxon>
        <taxon>Hexapoda</taxon>
        <taxon>Insecta</taxon>
        <taxon>Pterygota</taxon>
        <taxon>Neoptera</taxon>
        <taxon>Polyneoptera</taxon>
        <taxon>Phasmatodea</taxon>
        <taxon>Timematodea</taxon>
        <taxon>Timematoidea</taxon>
        <taxon>Timematidae</taxon>
        <taxon>Timema</taxon>
    </lineage>
</organism>
<dbReference type="AlphaFoldDB" id="A0A7R9DQ10"/>
<dbReference type="Gene3D" id="3.40.630.30">
    <property type="match status" value="1"/>
</dbReference>
<reference evidence="1" key="1">
    <citation type="submission" date="2020-11" db="EMBL/GenBank/DDBJ databases">
        <authorList>
            <person name="Tran Van P."/>
        </authorList>
    </citation>
    <scope>NUCLEOTIDE SEQUENCE</scope>
</reference>
<sequence>MVPSSRGSSWERTYVVFYRGFVFKVGNTTGPKYPEAGSDPRWYFIEDVFSGLATQLVRSSPKLGVTPGGILSRMCFQGWQHDWSEVARSWERPQVVFYRGCVFRVGNTTGLATQLVRSSLKLGAGLGFRAAKADSTGPVSASVGQRAGLQTVFTLPYQDYKVNNKVVFEGASGGLTVLAARLRNFPPYVLPVSGDKSQL</sequence>
<evidence type="ECO:0000313" key="1">
    <source>
        <dbReference type="EMBL" id="CAD7418732.1"/>
    </source>
</evidence>
<gene>
    <name evidence="1" type="ORF">TPSB3V08_LOCUS12569</name>
</gene>
<accession>A0A7R9DQ10</accession>
<proteinExistence type="predicted"/>